<organism evidence="1 2">
    <name type="scientific">Frankliniella fusca</name>
    <dbReference type="NCBI Taxonomy" id="407009"/>
    <lineage>
        <taxon>Eukaryota</taxon>
        <taxon>Metazoa</taxon>
        <taxon>Ecdysozoa</taxon>
        <taxon>Arthropoda</taxon>
        <taxon>Hexapoda</taxon>
        <taxon>Insecta</taxon>
        <taxon>Pterygota</taxon>
        <taxon>Neoptera</taxon>
        <taxon>Paraneoptera</taxon>
        <taxon>Thysanoptera</taxon>
        <taxon>Terebrantia</taxon>
        <taxon>Thripoidea</taxon>
        <taxon>Thripidae</taxon>
        <taxon>Frankliniella</taxon>
    </lineage>
</organism>
<comment type="caution">
    <text evidence="1">The sequence shown here is derived from an EMBL/GenBank/DDBJ whole genome shotgun (WGS) entry which is preliminary data.</text>
</comment>
<evidence type="ECO:0000313" key="2">
    <source>
        <dbReference type="Proteomes" id="UP001219518"/>
    </source>
</evidence>
<reference evidence="1" key="1">
    <citation type="submission" date="2021-07" db="EMBL/GenBank/DDBJ databases">
        <authorList>
            <person name="Catto M.A."/>
            <person name="Jacobson A."/>
            <person name="Kennedy G."/>
            <person name="Labadie P."/>
            <person name="Hunt B.G."/>
            <person name="Srinivasan R."/>
        </authorList>
    </citation>
    <scope>NUCLEOTIDE SEQUENCE</scope>
    <source>
        <strain evidence="1">PL_HMW_Pooled</strain>
        <tissue evidence="1">Head</tissue>
    </source>
</reference>
<protein>
    <submittedName>
        <fullName evidence="1">Protein SIEVE ELEMENT OCCLUSION B</fullName>
    </submittedName>
</protein>
<name>A0AAE1HS07_9NEOP</name>
<sequence length="275" mass="30060">RPSEDQWETLLKLIEDNKELLYGQFLAPGGVVRTRLKWEEIAATLNNVPEASAWFGLRSLARSNLGLIAAYRNGTGGGPAIDIAGLAMSALHKKVLNLTEITAAVGTNCPDPLRIQLESHVQLGRACVNGSTMDHREAAGGIIPEDADDFLVELDGNSPHTNKVAEVEDDSLELHDEDIGSPNLESSMAIKMPQTYGTNDSFTMIDLTKFEEDEWPMVLNGSPKQSETEVAHSPVNSKVLIHTPPNKDSGFTPSMKRFHDKDSTITLSDIYLLPQ</sequence>
<feature type="non-terminal residue" evidence="1">
    <location>
        <position position="275"/>
    </location>
</feature>
<reference evidence="1" key="2">
    <citation type="journal article" date="2023" name="BMC Genomics">
        <title>Pest status, molecular evolution, and epigenetic factors derived from the genome assembly of Frankliniella fusca, a thysanopteran phytovirus vector.</title>
        <authorList>
            <person name="Catto M.A."/>
            <person name="Labadie P.E."/>
            <person name="Jacobson A.L."/>
            <person name="Kennedy G.G."/>
            <person name="Srinivasan R."/>
            <person name="Hunt B.G."/>
        </authorList>
    </citation>
    <scope>NUCLEOTIDE SEQUENCE</scope>
    <source>
        <strain evidence="1">PL_HMW_Pooled</strain>
    </source>
</reference>
<dbReference type="AlphaFoldDB" id="A0AAE1HS07"/>
<gene>
    <name evidence="1" type="ORF">KUF71_014600</name>
</gene>
<proteinExistence type="predicted"/>
<accession>A0AAE1HS07</accession>
<dbReference type="EMBL" id="JAHWGI010001250">
    <property type="protein sequence ID" value="KAK3926353.1"/>
    <property type="molecule type" value="Genomic_DNA"/>
</dbReference>
<dbReference type="Proteomes" id="UP001219518">
    <property type="component" value="Unassembled WGS sequence"/>
</dbReference>
<evidence type="ECO:0000313" key="1">
    <source>
        <dbReference type="EMBL" id="KAK3926353.1"/>
    </source>
</evidence>
<keyword evidence="2" id="KW-1185">Reference proteome</keyword>